<gene>
    <name evidence="1" type="ORF">J0656_16360</name>
</gene>
<proteinExistence type="predicted"/>
<name>A0ABS3G855_9FLAO</name>
<dbReference type="EMBL" id="JAFLNL010000010">
    <property type="protein sequence ID" value="MBO0355593.1"/>
    <property type="molecule type" value="Genomic_DNA"/>
</dbReference>
<accession>A0ABS3G855</accession>
<evidence type="ECO:0000313" key="1">
    <source>
        <dbReference type="EMBL" id="MBO0355593.1"/>
    </source>
</evidence>
<protein>
    <recommendedName>
        <fullName evidence="3">SnoaL-like domain-containing protein</fullName>
    </recommendedName>
</protein>
<organism evidence="1 2">
    <name type="scientific">Flagellimonas aurea</name>
    <dbReference type="NCBI Taxonomy" id="2915619"/>
    <lineage>
        <taxon>Bacteria</taxon>
        <taxon>Pseudomonadati</taxon>
        <taxon>Bacteroidota</taxon>
        <taxon>Flavobacteriia</taxon>
        <taxon>Flavobacteriales</taxon>
        <taxon>Flavobacteriaceae</taxon>
        <taxon>Flagellimonas</taxon>
    </lineage>
</organism>
<dbReference type="SUPFAM" id="SSF54427">
    <property type="entry name" value="NTF2-like"/>
    <property type="match status" value="1"/>
</dbReference>
<dbReference type="RefSeq" id="WP_207035835.1">
    <property type="nucleotide sequence ID" value="NZ_JAFLNL010000010.1"/>
</dbReference>
<reference evidence="1 2" key="1">
    <citation type="submission" date="2021-03" db="EMBL/GenBank/DDBJ databases">
        <title>Muricauda lutimaris sp. nov. and Muricauda ruestringensis sp. nov, two marine members of the Flavobacteriaceae isolated from deep sea sediments of Western Pacific.</title>
        <authorList>
            <person name="Zhao S."/>
            <person name="Liu R."/>
        </authorList>
    </citation>
    <scope>NUCLEOTIDE SEQUENCE [LARGE SCALE GENOMIC DNA]</scope>
    <source>
        <strain evidence="1 2">BC31-1-A7</strain>
    </source>
</reference>
<evidence type="ECO:0000313" key="2">
    <source>
        <dbReference type="Proteomes" id="UP000664044"/>
    </source>
</evidence>
<keyword evidence="2" id="KW-1185">Reference proteome</keyword>
<dbReference type="Proteomes" id="UP000664044">
    <property type="component" value="Unassembled WGS sequence"/>
</dbReference>
<sequence>MDIITNETVRGAITALQDKDPKKWSSYFTTDAKMTDDGNPRNLWSFSRNAVGEEWFTEIHRVENDGKDIYGHLTTKQWGAFNVYFKFHVDADGKIYQLDIGQAH</sequence>
<evidence type="ECO:0008006" key="3">
    <source>
        <dbReference type="Google" id="ProtNLM"/>
    </source>
</evidence>
<comment type="caution">
    <text evidence="1">The sequence shown here is derived from an EMBL/GenBank/DDBJ whole genome shotgun (WGS) entry which is preliminary data.</text>
</comment>
<dbReference type="InterPro" id="IPR032710">
    <property type="entry name" value="NTF2-like_dom_sf"/>
</dbReference>